<reference evidence="1 2" key="1">
    <citation type="submission" date="2024-02" db="EMBL/GenBank/DDBJ databases">
        <authorList>
            <person name="Chen Y."/>
            <person name="Shah S."/>
            <person name="Dougan E. K."/>
            <person name="Thang M."/>
            <person name="Chan C."/>
        </authorList>
    </citation>
    <scope>NUCLEOTIDE SEQUENCE [LARGE SCALE GENOMIC DNA]</scope>
</reference>
<gene>
    <name evidence="1" type="ORF">CCMP2556_LOCUS30651</name>
</gene>
<sequence length="186" mass="20557">MALLLLAGASQRRIRLDIISFTGAISACDPPSSWHSSLAILSLFRTAAVPADETLLTAALTACREHWHQTLYLFCSQDLNSTPTQVTYGALLCALDRSKQWQRSLTMLRRMAIERIAADHGIHAVAWKLALRGLDASAVDAWELALSTADSPEVAFKIVRWQLAFLILKARVWPQGDSEGFLGIKR</sequence>
<comment type="caution">
    <text evidence="1">The sequence shown here is derived from an EMBL/GenBank/DDBJ whole genome shotgun (WGS) entry which is preliminary data.</text>
</comment>
<accession>A0ABP0NEY6</accession>
<dbReference type="Proteomes" id="UP001642484">
    <property type="component" value="Unassembled WGS sequence"/>
</dbReference>
<evidence type="ECO:0008006" key="3">
    <source>
        <dbReference type="Google" id="ProtNLM"/>
    </source>
</evidence>
<dbReference type="EMBL" id="CAXAMN010021695">
    <property type="protein sequence ID" value="CAK9062340.1"/>
    <property type="molecule type" value="Genomic_DNA"/>
</dbReference>
<dbReference type="InterPro" id="IPR011990">
    <property type="entry name" value="TPR-like_helical_dom_sf"/>
</dbReference>
<name>A0ABP0NEY6_9DINO</name>
<proteinExistence type="predicted"/>
<organism evidence="1 2">
    <name type="scientific">Durusdinium trenchii</name>
    <dbReference type="NCBI Taxonomy" id="1381693"/>
    <lineage>
        <taxon>Eukaryota</taxon>
        <taxon>Sar</taxon>
        <taxon>Alveolata</taxon>
        <taxon>Dinophyceae</taxon>
        <taxon>Suessiales</taxon>
        <taxon>Symbiodiniaceae</taxon>
        <taxon>Durusdinium</taxon>
    </lineage>
</organism>
<evidence type="ECO:0000313" key="2">
    <source>
        <dbReference type="Proteomes" id="UP001642484"/>
    </source>
</evidence>
<dbReference type="Gene3D" id="1.25.40.10">
    <property type="entry name" value="Tetratricopeptide repeat domain"/>
    <property type="match status" value="1"/>
</dbReference>
<protein>
    <recommendedName>
        <fullName evidence="3">Pentatricopeptide repeat-containing protein</fullName>
    </recommendedName>
</protein>
<evidence type="ECO:0000313" key="1">
    <source>
        <dbReference type="EMBL" id="CAK9062340.1"/>
    </source>
</evidence>
<keyword evidence="2" id="KW-1185">Reference proteome</keyword>